<organism evidence="7 8">
    <name type="scientific">Dipteronia dyeriana</name>
    <dbReference type="NCBI Taxonomy" id="168575"/>
    <lineage>
        <taxon>Eukaryota</taxon>
        <taxon>Viridiplantae</taxon>
        <taxon>Streptophyta</taxon>
        <taxon>Embryophyta</taxon>
        <taxon>Tracheophyta</taxon>
        <taxon>Spermatophyta</taxon>
        <taxon>Magnoliopsida</taxon>
        <taxon>eudicotyledons</taxon>
        <taxon>Gunneridae</taxon>
        <taxon>Pentapetalae</taxon>
        <taxon>rosids</taxon>
        <taxon>malvids</taxon>
        <taxon>Sapindales</taxon>
        <taxon>Sapindaceae</taxon>
        <taxon>Hippocastanoideae</taxon>
        <taxon>Acereae</taxon>
        <taxon>Dipteronia</taxon>
    </lineage>
</organism>
<dbReference type="PANTHER" id="PTHR31973:SF195">
    <property type="entry name" value="MUDR FAMILY TRANSPOSASE"/>
    <property type="match status" value="1"/>
</dbReference>
<keyword evidence="8" id="KW-1185">Reference proteome</keyword>
<feature type="compositionally biased region" description="Basic and acidic residues" evidence="5">
    <location>
        <begin position="214"/>
        <end position="223"/>
    </location>
</feature>
<dbReference type="Proteomes" id="UP001280121">
    <property type="component" value="Unassembled WGS sequence"/>
</dbReference>
<evidence type="ECO:0000256" key="4">
    <source>
        <dbReference type="PROSITE-ProRule" id="PRU00325"/>
    </source>
</evidence>
<evidence type="ECO:0000256" key="2">
    <source>
        <dbReference type="ARBA" id="ARBA00022771"/>
    </source>
</evidence>
<dbReference type="AlphaFoldDB" id="A0AAD9XGK7"/>
<evidence type="ECO:0000256" key="5">
    <source>
        <dbReference type="SAM" id="MobiDB-lite"/>
    </source>
</evidence>
<gene>
    <name evidence="7" type="ORF">Ddye_005592</name>
</gene>
<feature type="region of interest" description="Disordered" evidence="5">
    <location>
        <begin position="195"/>
        <end position="223"/>
    </location>
</feature>
<evidence type="ECO:0000259" key="6">
    <source>
        <dbReference type="PROSITE" id="PS50966"/>
    </source>
</evidence>
<dbReference type="EMBL" id="JANJYI010000002">
    <property type="protein sequence ID" value="KAK2659059.1"/>
    <property type="molecule type" value="Genomic_DNA"/>
</dbReference>
<sequence>MVYRQFMQQMEQLANINPEAAEYVMNTGIERWARAYSPRKRYNIMSTNIADAMNNAIKECKELPITGVIDYIRGVLQHWFHDRRTTAHKLATQLTTATDVAIGVKDDKARYMWIYPITFYMFLVKDGGLDGHVDLTAKTCTCKEFDVDQIPCAHALGHRGPGRHKKNRIPSFDEEVTQGSCTTCHRVDHNSHTCTYPKASRPSSGMGSISEIGEASRSHDVVE</sequence>
<protein>
    <recommendedName>
        <fullName evidence="6">SWIM-type domain-containing protein</fullName>
    </recommendedName>
</protein>
<evidence type="ECO:0000256" key="1">
    <source>
        <dbReference type="ARBA" id="ARBA00022723"/>
    </source>
</evidence>
<comment type="caution">
    <text evidence="7">The sequence shown here is derived from an EMBL/GenBank/DDBJ whole genome shotgun (WGS) entry which is preliminary data.</text>
</comment>
<evidence type="ECO:0000256" key="3">
    <source>
        <dbReference type="ARBA" id="ARBA00022833"/>
    </source>
</evidence>
<keyword evidence="3" id="KW-0862">Zinc</keyword>
<dbReference type="GO" id="GO:0008270">
    <property type="term" value="F:zinc ion binding"/>
    <property type="evidence" value="ECO:0007669"/>
    <property type="project" value="UniProtKB-KW"/>
</dbReference>
<dbReference type="PROSITE" id="PS50966">
    <property type="entry name" value="ZF_SWIM"/>
    <property type="match status" value="1"/>
</dbReference>
<evidence type="ECO:0000313" key="8">
    <source>
        <dbReference type="Proteomes" id="UP001280121"/>
    </source>
</evidence>
<proteinExistence type="predicted"/>
<dbReference type="SMART" id="SM00575">
    <property type="entry name" value="ZnF_PMZ"/>
    <property type="match status" value="1"/>
</dbReference>
<dbReference type="InterPro" id="IPR006564">
    <property type="entry name" value="Znf_PMZ"/>
</dbReference>
<keyword evidence="1" id="KW-0479">Metal-binding</keyword>
<name>A0AAD9XGK7_9ROSI</name>
<feature type="compositionally biased region" description="Low complexity" evidence="5">
    <location>
        <begin position="203"/>
        <end position="213"/>
    </location>
</feature>
<dbReference type="Pfam" id="PF04434">
    <property type="entry name" value="SWIM"/>
    <property type="match status" value="1"/>
</dbReference>
<dbReference type="InterPro" id="IPR007527">
    <property type="entry name" value="Znf_SWIM"/>
</dbReference>
<evidence type="ECO:0000313" key="7">
    <source>
        <dbReference type="EMBL" id="KAK2659059.1"/>
    </source>
</evidence>
<feature type="domain" description="SWIM-type" evidence="6">
    <location>
        <begin position="131"/>
        <end position="163"/>
    </location>
</feature>
<keyword evidence="2 4" id="KW-0863">Zinc-finger</keyword>
<reference evidence="7" key="1">
    <citation type="journal article" date="2023" name="Plant J.">
        <title>Genome sequences and population genomics provide insights into the demographic history, inbreeding, and mutation load of two 'living fossil' tree species of Dipteronia.</title>
        <authorList>
            <person name="Feng Y."/>
            <person name="Comes H.P."/>
            <person name="Chen J."/>
            <person name="Zhu S."/>
            <person name="Lu R."/>
            <person name="Zhang X."/>
            <person name="Li P."/>
            <person name="Qiu J."/>
            <person name="Olsen K.M."/>
            <person name="Qiu Y."/>
        </authorList>
    </citation>
    <scope>NUCLEOTIDE SEQUENCE</scope>
    <source>
        <strain evidence="7">KIB01</strain>
    </source>
</reference>
<dbReference type="PANTHER" id="PTHR31973">
    <property type="entry name" value="POLYPROTEIN, PUTATIVE-RELATED"/>
    <property type="match status" value="1"/>
</dbReference>
<accession>A0AAD9XGK7</accession>